<sequence length="68" mass="7256">MGVLGACRDVTSDAKTSYKSCMALRIGSCDESCDDDGLTTEQCLTVYIEWLASSDAAARIDKGETPMV</sequence>
<name>A0A9W7XUZ8_9FUNG</name>
<accession>A0A9W7XUZ8</accession>
<keyword evidence="2" id="KW-1185">Reference proteome</keyword>
<feature type="non-terminal residue" evidence="1">
    <location>
        <position position="68"/>
    </location>
</feature>
<dbReference type="EMBL" id="JANBOI010002514">
    <property type="protein sequence ID" value="KAJ1721351.1"/>
    <property type="molecule type" value="Genomic_DNA"/>
</dbReference>
<evidence type="ECO:0000313" key="1">
    <source>
        <dbReference type="EMBL" id="KAJ1721351.1"/>
    </source>
</evidence>
<proteinExistence type="predicted"/>
<gene>
    <name evidence="1" type="ORF">LPJ61_006052</name>
</gene>
<evidence type="ECO:0000313" key="2">
    <source>
        <dbReference type="Proteomes" id="UP001143981"/>
    </source>
</evidence>
<protein>
    <submittedName>
        <fullName evidence="1">Uncharacterized protein</fullName>
    </submittedName>
</protein>
<organism evidence="1 2">
    <name type="scientific">Coemansia biformis</name>
    <dbReference type="NCBI Taxonomy" id="1286918"/>
    <lineage>
        <taxon>Eukaryota</taxon>
        <taxon>Fungi</taxon>
        <taxon>Fungi incertae sedis</taxon>
        <taxon>Zoopagomycota</taxon>
        <taxon>Kickxellomycotina</taxon>
        <taxon>Kickxellomycetes</taxon>
        <taxon>Kickxellales</taxon>
        <taxon>Kickxellaceae</taxon>
        <taxon>Coemansia</taxon>
    </lineage>
</organism>
<dbReference type="Proteomes" id="UP001143981">
    <property type="component" value="Unassembled WGS sequence"/>
</dbReference>
<reference evidence="1" key="1">
    <citation type="submission" date="2022-07" db="EMBL/GenBank/DDBJ databases">
        <title>Phylogenomic reconstructions and comparative analyses of Kickxellomycotina fungi.</title>
        <authorList>
            <person name="Reynolds N.K."/>
            <person name="Stajich J.E."/>
            <person name="Barry K."/>
            <person name="Grigoriev I.V."/>
            <person name="Crous P."/>
            <person name="Smith M.E."/>
        </authorList>
    </citation>
    <scope>NUCLEOTIDE SEQUENCE</scope>
    <source>
        <strain evidence="1">BCRC 34381</strain>
    </source>
</reference>
<dbReference type="AlphaFoldDB" id="A0A9W7XUZ8"/>
<comment type="caution">
    <text evidence="1">The sequence shown here is derived from an EMBL/GenBank/DDBJ whole genome shotgun (WGS) entry which is preliminary data.</text>
</comment>